<dbReference type="InterPro" id="IPR007372">
    <property type="entry name" value="Lipid/polyisoprenoid-bd_YceI"/>
</dbReference>
<sequence length="187" mass="19816">MRRIALILALGLAAPAAAEPLRYRLDGANSRVGFEADFGANLIRGQMPVAAADLLLDFDDAAASRVRVTLAPDRARSNLPFATEALKSDAVLATRSHPEISFASTAVRPTATGANVTGLITIRGVTREVTLAAQLYRPKGSRPGERDTLAVLLTGRLSRAAFGAAGFSNLVGDEVRLRILARIRRNG</sequence>
<feature type="signal peptide" evidence="1">
    <location>
        <begin position="1"/>
        <end position="18"/>
    </location>
</feature>
<evidence type="ECO:0000256" key="1">
    <source>
        <dbReference type="SAM" id="SignalP"/>
    </source>
</evidence>
<evidence type="ECO:0000259" key="2">
    <source>
        <dbReference type="SMART" id="SM00867"/>
    </source>
</evidence>
<dbReference type="PANTHER" id="PTHR34406">
    <property type="entry name" value="PROTEIN YCEI"/>
    <property type="match status" value="1"/>
</dbReference>
<comment type="caution">
    <text evidence="3">The sequence shown here is derived from an EMBL/GenBank/DDBJ whole genome shotgun (WGS) entry which is preliminary data.</text>
</comment>
<keyword evidence="1" id="KW-0732">Signal</keyword>
<dbReference type="SUPFAM" id="SSF101874">
    <property type="entry name" value="YceI-like"/>
    <property type="match status" value="1"/>
</dbReference>
<dbReference type="PANTHER" id="PTHR34406:SF1">
    <property type="entry name" value="PROTEIN YCEI"/>
    <property type="match status" value="1"/>
</dbReference>
<protein>
    <submittedName>
        <fullName evidence="3">YceI family protein</fullName>
    </submittedName>
</protein>
<evidence type="ECO:0000313" key="4">
    <source>
        <dbReference type="Proteomes" id="UP001209535"/>
    </source>
</evidence>
<evidence type="ECO:0000313" key="3">
    <source>
        <dbReference type="EMBL" id="MCU9847756.1"/>
    </source>
</evidence>
<dbReference type="Pfam" id="PF04264">
    <property type="entry name" value="YceI"/>
    <property type="match status" value="1"/>
</dbReference>
<name>A0ABT2X1E1_9RHOB</name>
<dbReference type="Proteomes" id="UP001209535">
    <property type="component" value="Unassembled WGS sequence"/>
</dbReference>
<dbReference type="Gene3D" id="2.40.128.110">
    <property type="entry name" value="Lipid/polyisoprenoid-binding, YceI-like"/>
    <property type="match status" value="1"/>
</dbReference>
<gene>
    <name evidence="3" type="ORF">OEZ60_07020</name>
</gene>
<dbReference type="InterPro" id="IPR036761">
    <property type="entry name" value="TTHA0802/YceI-like_sf"/>
</dbReference>
<feature type="chain" id="PRO_5045956946" evidence="1">
    <location>
        <begin position="19"/>
        <end position="187"/>
    </location>
</feature>
<feature type="domain" description="Lipid/polyisoprenoid-binding YceI-like" evidence="2">
    <location>
        <begin position="22"/>
        <end position="184"/>
    </location>
</feature>
<proteinExistence type="predicted"/>
<organism evidence="3 4">
    <name type="scientific">Albidovulum salinarum</name>
    <dbReference type="NCBI Taxonomy" id="2984153"/>
    <lineage>
        <taxon>Bacteria</taxon>
        <taxon>Pseudomonadati</taxon>
        <taxon>Pseudomonadota</taxon>
        <taxon>Alphaproteobacteria</taxon>
        <taxon>Rhodobacterales</taxon>
        <taxon>Paracoccaceae</taxon>
        <taxon>Albidovulum</taxon>
    </lineage>
</organism>
<dbReference type="SMART" id="SM00867">
    <property type="entry name" value="YceI"/>
    <property type="match status" value="1"/>
</dbReference>
<reference evidence="3 4" key="1">
    <citation type="submission" date="2022-10" db="EMBL/GenBank/DDBJ databases">
        <title>Defluviimonas sp. nov., isolated from ocean surface sediments.</title>
        <authorList>
            <person name="He W."/>
            <person name="Wang L."/>
            <person name="Zhang D.-F."/>
        </authorList>
    </citation>
    <scope>NUCLEOTIDE SEQUENCE [LARGE SCALE GENOMIC DNA]</scope>
    <source>
        <strain evidence="3 4">WL0024</strain>
    </source>
</reference>
<dbReference type="EMBL" id="JAOVQO010000005">
    <property type="protein sequence ID" value="MCU9847756.1"/>
    <property type="molecule type" value="Genomic_DNA"/>
</dbReference>
<accession>A0ABT2X1E1</accession>
<keyword evidence="4" id="KW-1185">Reference proteome</keyword>
<dbReference type="RefSeq" id="WP_263334538.1">
    <property type="nucleotide sequence ID" value="NZ_JAOVQO010000005.1"/>
</dbReference>